<organism evidence="1 2">
    <name type="scientific">Pararge aegeria aegeria</name>
    <dbReference type="NCBI Taxonomy" id="348720"/>
    <lineage>
        <taxon>Eukaryota</taxon>
        <taxon>Metazoa</taxon>
        <taxon>Ecdysozoa</taxon>
        <taxon>Arthropoda</taxon>
        <taxon>Hexapoda</taxon>
        <taxon>Insecta</taxon>
        <taxon>Pterygota</taxon>
        <taxon>Neoptera</taxon>
        <taxon>Endopterygota</taxon>
        <taxon>Lepidoptera</taxon>
        <taxon>Glossata</taxon>
        <taxon>Ditrysia</taxon>
        <taxon>Papilionoidea</taxon>
        <taxon>Nymphalidae</taxon>
        <taxon>Satyrinae</taxon>
        <taxon>Satyrini</taxon>
        <taxon>Parargina</taxon>
        <taxon>Pararge</taxon>
    </lineage>
</organism>
<proteinExistence type="predicted"/>
<dbReference type="EMBL" id="CAKXAJ010025717">
    <property type="protein sequence ID" value="CAH2243099.1"/>
    <property type="molecule type" value="Genomic_DNA"/>
</dbReference>
<evidence type="ECO:0000313" key="1">
    <source>
        <dbReference type="EMBL" id="CAH2243099.1"/>
    </source>
</evidence>
<accession>A0A8S4RZ48</accession>
<sequence>MSKVSDTKGINTGGMRVWRAARARLRLRLCGWRAAGARKEPPRCVTRAGQAPRAVRALPAATSFLAKNIDIRFVRGRLASHSRLCTADIARDPDQVQDAPVRPCAHHQPANTHALLIHHIVDSHTLPLTYVGPVVACAFKQGSRFHRKEVRLPFSHTLILDASN</sequence>
<dbReference type="AlphaFoldDB" id="A0A8S4RZ48"/>
<evidence type="ECO:0000313" key="2">
    <source>
        <dbReference type="Proteomes" id="UP000838756"/>
    </source>
</evidence>
<gene>
    <name evidence="1" type="primary">jg14395</name>
    <name evidence="1" type="ORF">PAEG_LOCUS19303</name>
</gene>
<protein>
    <submittedName>
        <fullName evidence="1">Jg14395 protein</fullName>
    </submittedName>
</protein>
<name>A0A8S4RZ48_9NEOP</name>
<dbReference type="Proteomes" id="UP000838756">
    <property type="component" value="Unassembled WGS sequence"/>
</dbReference>
<reference evidence="1" key="1">
    <citation type="submission" date="2022-03" db="EMBL/GenBank/DDBJ databases">
        <authorList>
            <person name="Lindestad O."/>
        </authorList>
    </citation>
    <scope>NUCLEOTIDE SEQUENCE</scope>
</reference>
<keyword evidence="2" id="KW-1185">Reference proteome</keyword>
<comment type="caution">
    <text evidence="1">The sequence shown here is derived from an EMBL/GenBank/DDBJ whole genome shotgun (WGS) entry which is preliminary data.</text>
</comment>